<dbReference type="Pfam" id="PF13439">
    <property type="entry name" value="Glyco_transf_4"/>
    <property type="match status" value="1"/>
</dbReference>
<dbReference type="Pfam" id="PF00534">
    <property type="entry name" value="Glycos_transf_1"/>
    <property type="match status" value="1"/>
</dbReference>
<dbReference type="InterPro" id="IPR028098">
    <property type="entry name" value="Glyco_trans_4-like_N"/>
</dbReference>
<keyword evidence="1" id="KW-0472">Membrane</keyword>
<keyword evidence="1" id="KW-1133">Transmembrane helix</keyword>
<evidence type="ECO:0000256" key="1">
    <source>
        <dbReference type="SAM" id="Phobius"/>
    </source>
</evidence>
<evidence type="ECO:0008006" key="6">
    <source>
        <dbReference type="Google" id="ProtNLM"/>
    </source>
</evidence>
<feature type="transmembrane region" description="Helical" evidence="1">
    <location>
        <begin position="94"/>
        <end position="111"/>
    </location>
</feature>
<protein>
    <recommendedName>
        <fullName evidence="6">Glycosyl transferase family 1 domain-containing protein</fullName>
    </recommendedName>
</protein>
<organism evidence="4 5">
    <name type="scientific">candidate division WOR-3 bacterium RBG_13_43_14</name>
    <dbReference type="NCBI Taxonomy" id="1802590"/>
    <lineage>
        <taxon>Bacteria</taxon>
        <taxon>Bacteria division WOR-3</taxon>
    </lineage>
</organism>
<dbReference type="CDD" id="cd03801">
    <property type="entry name" value="GT4_PimA-like"/>
    <property type="match status" value="1"/>
</dbReference>
<dbReference type="PANTHER" id="PTHR45947:SF3">
    <property type="entry name" value="SULFOQUINOVOSYL TRANSFERASE SQD2"/>
    <property type="match status" value="1"/>
</dbReference>
<feature type="transmembrane region" description="Helical" evidence="1">
    <location>
        <begin position="131"/>
        <end position="152"/>
    </location>
</feature>
<dbReference type="AlphaFoldDB" id="A0A1F4U2I6"/>
<sequence>MEFIKMEIQEMKVLFITTAYKRHKKDIITPWMVELIQRLRSKKIDVHVFTSSYRGMQNQVIDGVPVIRFRYFFKKYERLTHEENAVDRLGRGPLNLLLSFFYIIYGSIAIYRLTRAKKYDIAHVNWPFPHIIFGIIAKYFGRTKLFTTFYGLEIRWLKKKFKFLLKPFAWLINHADIISAISNHTARELKNVTERAIPIIPFSTPINEKSGIVSDQNIILFVGRSVERKGVDCLIKAFGQIKDQIPHRLIIVGDGPERRNWEAMAKNIDQSGRIQFTGWVSNEELSEFYRTCSFFVLPAVYDKHGDTEGLGVVLIEAMSYSKPVIASSAGGITDVVSDGQNGILVEPGDKNALSRAMLKMINDASMRIKMGQNAKKIIDEKFNWDKIVNDLIKFYERIKRQ</sequence>
<dbReference type="EMBL" id="MEUM01000150">
    <property type="protein sequence ID" value="OGC39122.1"/>
    <property type="molecule type" value="Genomic_DNA"/>
</dbReference>
<proteinExistence type="predicted"/>
<dbReference type="InterPro" id="IPR050194">
    <property type="entry name" value="Glycosyltransferase_grp1"/>
</dbReference>
<evidence type="ECO:0000259" key="2">
    <source>
        <dbReference type="Pfam" id="PF00534"/>
    </source>
</evidence>
<name>A0A1F4U2I6_UNCW3</name>
<evidence type="ECO:0000313" key="4">
    <source>
        <dbReference type="EMBL" id="OGC39122.1"/>
    </source>
</evidence>
<evidence type="ECO:0000259" key="3">
    <source>
        <dbReference type="Pfam" id="PF13439"/>
    </source>
</evidence>
<dbReference type="SUPFAM" id="SSF53756">
    <property type="entry name" value="UDP-Glycosyltransferase/glycogen phosphorylase"/>
    <property type="match status" value="1"/>
</dbReference>
<evidence type="ECO:0000313" key="5">
    <source>
        <dbReference type="Proteomes" id="UP000177025"/>
    </source>
</evidence>
<dbReference type="InterPro" id="IPR001296">
    <property type="entry name" value="Glyco_trans_1"/>
</dbReference>
<dbReference type="Proteomes" id="UP000177025">
    <property type="component" value="Unassembled WGS sequence"/>
</dbReference>
<dbReference type="GO" id="GO:0016757">
    <property type="term" value="F:glycosyltransferase activity"/>
    <property type="evidence" value="ECO:0007669"/>
    <property type="project" value="InterPro"/>
</dbReference>
<gene>
    <name evidence="4" type="ORF">A2Y85_02020</name>
</gene>
<keyword evidence="1" id="KW-0812">Transmembrane</keyword>
<dbReference type="Gene3D" id="3.40.50.2000">
    <property type="entry name" value="Glycogen Phosphorylase B"/>
    <property type="match status" value="2"/>
</dbReference>
<feature type="domain" description="Glycosyltransferase subfamily 4-like N-terminal" evidence="3">
    <location>
        <begin position="32"/>
        <end position="201"/>
    </location>
</feature>
<reference evidence="4 5" key="1">
    <citation type="journal article" date="2016" name="Nat. Commun.">
        <title>Thousands of microbial genomes shed light on interconnected biogeochemical processes in an aquifer system.</title>
        <authorList>
            <person name="Anantharaman K."/>
            <person name="Brown C.T."/>
            <person name="Hug L.A."/>
            <person name="Sharon I."/>
            <person name="Castelle C.J."/>
            <person name="Probst A.J."/>
            <person name="Thomas B.C."/>
            <person name="Singh A."/>
            <person name="Wilkins M.J."/>
            <person name="Karaoz U."/>
            <person name="Brodie E.L."/>
            <person name="Williams K.H."/>
            <person name="Hubbard S.S."/>
            <person name="Banfield J.F."/>
        </authorList>
    </citation>
    <scope>NUCLEOTIDE SEQUENCE [LARGE SCALE GENOMIC DNA]</scope>
</reference>
<feature type="domain" description="Glycosyl transferase family 1" evidence="2">
    <location>
        <begin position="206"/>
        <end position="376"/>
    </location>
</feature>
<accession>A0A1F4U2I6</accession>
<comment type="caution">
    <text evidence="4">The sequence shown here is derived from an EMBL/GenBank/DDBJ whole genome shotgun (WGS) entry which is preliminary data.</text>
</comment>
<dbReference type="PANTHER" id="PTHR45947">
    <property type="entry name" value="SULFOQUINOVOSYL TRANSFERASE SQD2"/>
    <property type="match status" value="1"/>
</dbReference>